<dbReference type="CDD" id="cd18789">
    <property type="entry name" value="SF2_C_XPB"/>
    <property type="match status" value="1"/>
</dbReference>
<evidence type="ECO:0000256" key="7">
    <source>
        <dbReference type="ARBA" id="ARBA00022806"/>
    </source>
</evidence>
<keyword evidence="8" id="KW-0067">ATP-binding</keyword>
<dbReference type="PANTHER" id="PTHR11274">
    <property type="entry name" value="RAD25/XP-B DNA REPAIR HELICASE"/>
    <property type="match status" value="1"/>
</dbReference>
<keyword evidence="11" id="KW-0804">Transcription</keyword>
<keyword evidence="10" id="KW-0238">DNA-binding</keyword>
<evidence type="ECO:0000259" key="23">
    <source>
        <dbReference type="PROSITE" id="PS51192"/>
    </source>
</evidence>
<dbReference type="FunFam" id="3.40.50.300:FF:000077">
    <property type="entry name" value="Probable DNA repair helicase RAD25"/>
    <property type="match status" value="1"/>
</dbReference>
<evidence type="ECO:0000256" key="18">
    <source>
        <dbReference type="ARBA" id="ARBA00058901"/>
    </source>
</evidence>
<evidence type="ECO:0000256" key="20">
    <source>
        <dbReference type="ARBA" id="ARBA00076598"/>
    </source>
</evidence>
<organism evidence="25 26">
    <name type="scientific">Batrachochytrium dendrobatidis (strain JEL423)</name>
    <dbReference type="NCBI Taxonomy" id="403673"/>
    <lineage>
        <taxon>Eukaryota</taxon>
        <taxon>Fungi</taxon>
        <taxon>Fungi incertae sedis</taxon>
        <taxon>Chytridiomycota</taxon>
        <taxon>Chytridiomycota incertae sedis</taxon>
        <taxon>Chytridiomycetes</taxon>
        <taxon>Rhizophydiales</taxon>
        <taxon>Rhizophydiales incertae sedis</taxon>
        <taxon>Batrachochytrium</taxon>
    </lineage>
</organism>
<comment type="similarity">
    <text evidence="2">Belongs to the helicase family. RAD25/XPB subfamily.</text>
</comment>
<reference evidence="25 26" key="1">
    <citation type="submission" date="2006-10" db="EMBL/GenBank/DDBJ databases">
        <title>The Genome Sequence of Batrachochytrium dendrobatidis JEL423.</title>
        <authorList>
            <consortium name="The Broad Institute Genome Sequencing Platform"/>
            <person name="Birren B."/>
            <person name="Lander E."/>
            <person name="Galagan J."/>
            <person name="Cuomo C."/>
            <person name="Devon K."/>
            <person name="Jaffe D."/>
            <person name="Butler J."/>
            <person name="Alvarez P."/>
            <person name="Gnerre S."/>
            <person name="Grabherr M."/>
            <person name="Kleber M."/>
            <person name="Mauceli E."/>
            <person name="Brockman W."/>
            <person name="Young S."/>
            <person name="LaButti K."/>
            <person name="Sykes S."/>
            <person name="DeCaprio D."/>
            <person name="Crawford M."/>
            <person name="Koehrsen M."/>
            <person name="Engels R."/>
            <person name="Montgomery P."/>
            <person name="Pearson M."/>
            <person name="Howarth C."/>
            <person name="Larson L."/>
            <person name="White J."/>
            <person name="O'Leary S."/>
            <person name="Kodira C."/>
            <person name="Zeng Q."/>
            <person name="Yandava C."/>
            <person name="Alvarado L."/>
            <person name="Longcore J."/>
            <person name="James T."/>
        </authorList>
    </citation>
    <scope>NUCLEOTIDE SEQUENCE [LARGE SCALE GENOMIC DNA]</scope>
    <source>
        <strain evidence="25 26">JEL423</strain>
    </source>
</reference>
<dbReference type="EMBL" id="DS022301">
    <property type="protein sequence ID" value="OAJ37856.1"/>
    <property type="molecule type" value="Genomic_DNA"/>
</dbReference>
<reference evidence="25 26" key="2">
    <citation type="submission" date="2016-05" db="EMBL/GenBank/DDBJ databases">
        <title>Lineage-specific infection strategies underlie the spectrum of fungal disease in amphibians.</title>
        <authorList>
            <person name="Cuomo C.A."/>
            <person name="Farrer R.A."/>
            <person name="James T."/>
            <person name="Longcore J."/>
            <person name="Birren B."/>
        </authorList>
    </citation>
    <scope>NUCLEOTIDE SEQUENCE [LARGE SCALE GENOMIC DNA]</scope>
    <source>
        <strain evidence="25 26">JEL423</strain>
    </source>
</reference>
<dbReference type="GO" id="GO:0097550">
    <property type="term" value="C:transcription preinitiation complex"/>
    <property type="evidence" value="ECO:0007669"/>
    <property type="project" value="TreeGrafter"/>
</dbReference>
<dbReference type="PANTHER" id="PTHR11274:SF0">
    <property type="entry name" value="GENERAL TRANSCRIPTION AND DNA REPAIR FACTOR IIH HELICASE SUBUNIT XPB"/>
    <property type="match status" value="1"/>
</dbReference>
<dbReference type="InterPro" id="IPR027417">
    <property type="entry name" value="P-loop_NTPase"/>
</dbReference>
<dbReference type="InterPro" id="IPR001650">
    <property type="entry name" value="Helicase_C-like"/>
</dbReference>
<keyword evidence="13" id="KW-0413">Isomerase</keyword>
<dbReference type="InterPro" id="IPR032438">
    <property type="entry name" value="ERCC3_RAD25_C"/>
</dbReference>
<comment type="catalytic activity">
    <reaction evidence="17">
        <text>ATP + H2O = ADP + phosphate + H(+)</text>
        <dbReference type="Rhea" id="RHEA:13065"/>
        <dbReference type="ChEBI" id="CHEBI:15377"/>
        <dbReference type="ChEBI" id="CHEBI:15378"/>
        <dbReference type="ChEBI" id="CHEBI:30616"/>
        <dbReference type="ChEBI" id="CHEBI:43474"/>
        <dbReference type="ChEBI" id="CHEBI:456216"/>
        <dbReference type="EC" id="5.6.2.4"/>
    </reaction>
</comment>
<evidence type="ECO:0000256" key="8">
    <source>
        <dbReference type="ARBA" id="ARBA00022840"/>
    </source>
</evidence>
<comment type="catalytic activity">
    <reaction evidence="15">
        <text>Couples ATP hydrolysis with the unwinding of duplex DNA by translocating in the 3'-5' direction.</text>
        <dbReference type="EC" id="5.6.2.4"/>
    </reaction>
</comment>
<dbReference type="FunFam" id="3.40.50.300:FF:000117">
    <property type="entry name" value="Putative DNA repair helicase rad25"/>
    <property type="match status" value="1"/>
</dbReference>
<evidence type="ECO:0000313" key="25">
    <source>
        <dbReference type="EMBL" id="OAJ37856.1"/>
    </source>
</evidence>
<dbReference type="PRINTS" id="PR00851">
    <property type="entry name" value="XRODRMPGMNTB"/>
</dbReference>
<evidence type="ECO:0000256" key="4">
    <source>
        <dbReference type="ARBA" id="ARBA00022741"/>
    </source>
</evidence>
<evidence type="ECO:0000256" key="17">
    <source>
        <dbReference type="ARBA" id="ARBA00048988"/>
    </source>
</evidence>
<keyword evidence="7" id="KW-0347">Helicase</keyword>
<keyword evidence="6" id="KW-0378">Hydrolase</keyword>
<comment type="function">
    <text evidence="18">ATP-dependent 3'-5' DNA helicase/translocase; binds dsDNA rather than ssDNA, unzipping it in a translocase rather than classical helicase activity. Component of the general transcription and DNA repair factor IIH (TFIIH) core complex. When complexed to CDK-activating kinase (CAK), involved in RNA transcription by RNA polymerase II. Also involved in transcription-coupled nucleotide excision repair (NER) of damaged DNA. In NER, TFIIH acts by opening DNA around the lesion to allow the excision of the damaged oligonucleotide and its replacement by a new DNA fragment. The ATPase activity of XPB/SSL2, but not its helicase activity, is required for DNA opening. In transcription, TFIIH has an essential role in transcription initiation. When the pre-initiation complex (PIC) has been established, TFIIH is required for promoter opening and promoter escape. The ATP-dependent helicase activity of XPB/SSL2 is required for promoter opening and promoter escape.</text>
</comment>
<dbReference type="Proteomes" id="UP000077115">
    <property type="component" value="Unassembled WGS sequence"/>
</dbReference>
<dbReference type="GO" id="GO:0006367">
    <property type="term" value="P:transcription initiation at RNA polymerase II promoter"/>
    <property type="evidence" value="ECO:0007669"/>
    <property type="project" value="InterPro"/>
</dbReference>
<evidence type="ECO:0000256" key="9">
    <source>
        <dbReference type="ARBA" id="ARBA00023015"/>
    </source>
</evidence>
<evidence type="ECO:0000256" key="2">
    <source>
        <dbReference type="ARBA" id="ARBA00006637"/>
    </source>
</evidence>
<evidence type="ECO:0000256" key="13">
    <source>
        <dbReference type="ARBA" id="ARBA00023235"/>
    </source>
</evidence>
<dbReference type="GO" id="GO:0003677">
    <property type="term" value="F:DNA binding"/>
    <property type="evidence" value="ECO:0007669"/>
    <property type="project" value="UniProtKB-KW"/>
</dbReference>
<sequence>MATLKRRAKPSQTNSTKQVWTQDDSDSSSSSESKSGWHFSADVLQGHSTSKNYAALGLKPDHLLRPLWVCNTGRIILEAFSVLTFQAQDFLTAIAEPVSRPEHIHEYRLTEYSLYAAISVGLRPKSIIDVLELLSKSHLPEEVKEFIHKHSCSYGKVKVILRNGRFWLETTDDTVLAKLLNDPIISNSLVMESKDTSIHIDAALHEDEAASDNRSIDTFLEEESMPASTTLEPGLDLFDLFNEDASKPTHIPASGVSQIYNTSAVPLKTNIAGSIAERFEQLLGESSAGEATLQMTKSFEIHMQATESVKRRCVDLLLPVLEEYDFCADSRNPNLEMTLKPFAKLRPYQANGLSKVFGNGRVRSGVVVLPCGSGKTLVGVAAACTVKKNCLVLCTSRYYRFVCKIPSLGGFKQLLILNICLILINQQGHVAKFTSGSKEKFVGPAGVMISTYTMITYSGKRAYDAQKLMEFIQSREWGLLILDEVHVVPAEMFRKVFTIIGTHSKLGLTATLVREDNKIDNLNYLIGPKLYEANWMELARGGHIARVQCAQVWCDMTPEFFREFLREKSRKRQLLYTMNPRKVQACQYLVNFHEAMGDKIIVFSDNVFALKHYATKLHRPFIYGGTSQSERFRVLQQFRFNPALNTIFLSKVGDTSIDLPEASCLIQISSHYGSRRQEAQRLGRILRAKRGTDTGYNAYFYTLVSKDTEEMYYATKRQQFLIDQGYSFRVCVCYSSICELPEYLANAILIPNVFSRLSRILKVWTILQVLHTALWKDQLELLNTVLISTEADYERDVHQDELDDALQTYESEEEAEIEGVQWMMRSSGTMKSLSGADSMAYLEFNRGTPSHITWKKSQRISRVTLLFNYEHRATAV</sequence>
<keyword evidence="12" id="KW-0234">DNA repair</keyword>
<keyword evidence="5" id="KW-0227">DNA damage</keyword>
<dbReference type="Pfam" id="PF16203">
    <property type="entry name" value="ERCC3_RAD25_C"/>
    <property type="match status" value="1"/>
</dbReference>
<evidence type="ECO:0000256" key="3">
    <source>
        <dbReference type="ARBA" id="ARBA00011640"/>
    </source>
</evidence>
<protein>
    <recommendedName>
        <fullName evidence="16">DNA 3'-5' helicase</fullName>
        <ecNumber evidence="16">5.6.2.4</ecNumber>
    </recommendedName>
    <alternativeName>
        <fullName evidence="21">DNA repair helicase RAD25</fullName>
    </alternativeName>
    <alternativeName>
        <fullName evidence="20">RNA polymerase II transcription factor B subunit SSL2</fullName>
    </alternativeName>
    <alternativeName>
        <fullName evidence="19">Suppressor of stem-loop mutation 2</fullName>
    </alternativeName>
</protein>
<dbReference type="GO" id="GO:0043138">
    <property type="term" value="F:3'-5' DNA helicase activity"/>
    <property type="evidence" value="ECO:0007669"/>
    <property type="project" value="UniProtKB-EC"/>
</dbReference>
<evidence type="ECO:0000256" key="19">
    <source>
        <dbReference type="ARBA" id="ARBA00075489"/>
    </source>
</evidence>
<dbReference type="PROSITE" id="PS51192">
    <property type="entry name" value="HELICASE_ATP_BIND_1"/>
    <property type="match status" value="1"/>
</dbReference>
<evidence type="ECO:0000256" key="16">
    <source>
        <dbReference type="ARBA" id="ARBA00034808"/>
    </source>
</evidence>
<dbReference type="InterPro" id="IPR001161">
    <property type="entry name" value="XPB/Ssl2"/>
</dbReference>
<feature type="region of interest" description="Disordered" evidence="22">
    <location>
        <begin position="1"/>
        <end position="35"/>
    </location>
</feature>
<keyword evidence="14" id="KW-0539">Nucleus</keyword>
<evidence type="ECO:0000256" key="11">
    <source>
        <dbReference type="ARBA" id="ARBA00023163"/>
    </source>
</evidence>
<evidence type="ECO:0000256" key="1">
    <source>
        <dbReference type="ARBA" id="ARBA00004123"/>
    </source>
</evidence>
<evidence type="ECO:0000259" key="24">
    <source>
        <dbReference type="PROSITE" id="PS51194"/>
    </source>
</evidence>
<evidence type="ECO:0000256" key="15">
    <source>
        <dbReference type="ARBA" id="ARBA00034617"/>
    </source>
</evidence>
<dbReference type="Pfam" id="PF04851">
    <property type="entry name" value="ResIII"/>
    <property type="match status" value="1"/>
</dbReference>
<dbReference type="InterPro" id="IPR050615">
    <property type="entry name" value="ATP-dep_DNA_Helicase"/>
</dbReference>
<feature type="compositionally biased region" description="Polar residues" evidence="22">
    <location>
        <begin position="10"/>
        <end position="22"/>
    </location>
</feature>
<dbReference type="InterPro" id="IPR032830">
    <property type="entry name" value="XPB/Ssl2_N"/>
</dbReference>
<evidence type="ECO:0000256" key="6">
    <source>
        <dbReference type="ARBA" id="ARBA00022801"/>
    </source>
</evidence>
<dbReference type="GO" id="GO:0005524">
    <property type="term" value="F:ATP binding"/>
    <property type="evidence" value="ECO:0007669"/>
    <property type="project" value="UniProtKB-KW"/>
</dbReference>
<name>A0A177WDJ7_BATDL</name>
<keyword evidence="4" id="KW-0547">Nucleotide-binding</keyword>
<dbReference type="OrthoDB" id="10262986at2759"/>
<evidence type="ECO:0000256" key="12">
    <source>
        <dbReference type="ARBA" id="ARBA00023204"/>
    </source>
</evidence>
<evidence type="ECO:0000256" key="21">
    <source>
        <dbReference type="ARBA" id="ARBA00078607"/>
    </source>
</evidence>
<gene>
    <name evidence="25" type="ORF">BDEG_21829</name>
</gene>
<comment type="subunit">
    <text evidence="3">Component of the 7-subunit TFIIH core complex composed of XPB/SSL2, XPD/RAD3, SSL1, TFB1, TFB2, TFB4 and TFB5, which is active in NER. The core complex associates with the 3-subunit CTD-kinase module TFIIK composed of CCL1, KIN28 and TFB3 to form the 10-subunit holoenzyme (holo-TFIIH) active in transcription.</text>
</comment>
<dbReference type="EC" id="5.6.2.4" evidence="16"/>
<keyword evidence="9" id="KW-0805">Transcription regulation</keyword>
<dbReference type="SMART" id="SM00487">
    <property type="entry name" value="DEXDc"/>
    <property type="match status" value="1"/>
</dbReference>
<evidence type="ECO:0000313" key="26">
    <source>
        <dbReference type="Proteomes" id="UP000077115"/>
    </source>
</evidence>
<feature type="domain" description="Helicase C-terminal" evidence="24">
    <location>
        <begin position="584"/>
        <end position="748"/>
    </location>
</feature>
<dbReference type="SUPFAM" id="SSF52540">
    <property type="entry name" value="P-loop containing nucleoside triphosphate hydrolases"/>
    <property type="match status" value="2"/>
</dbReference>
<evidence type="ECO:0000256" key="14">
    <source>
        <dbReference type="ARBA" id="ARBA00023242"/>
    </source>
</evidence>
<dbReference type="Gene3D" id="3.40.50.300">
    <property type="entry name" value="P-loop containing nucleotide triphosphate hydrolases"/>
    <property type="match status" value="2"/>
</dbReference>
<dbReference type="InterPro" id="IPR014001">
    <property type="entry name" value="Helicase_ATP-bd"/>
</dbReference>
<evidence type="ECO:0000256" key="5">
    <source>
        <dbReference type="ARBA" id="ARBA00022763"/>
    </source>
</evidence>
<dbReference type="GO" id="GO:0006289">
    <property type="term" value="P:nucleotide-excision repair"/>
    <property type="evidence" value="ECO:0007669"/>
    <property type="project" value="InterPro"/>
</dbReference>
<evidence type="ECO:0000256" key="10">
    <source>
        <dbReference type="ARBA" id="ARBA00023125"/>
    </source>
</evidence>
<dbReference type="NCBIfam" id="TIGR00603">
    <property type="entry name" value="rad25"/>
    <property type="match status" value="1"/>
</dbReference>
<comment type="subcellular location">
    <subcellularLocation>
        <location evidence="1">Nucleus</location>
    </subcellularLocation>
</comment>
<dbReference type="Pfam" id="PF13625">
    <property type="entry name" value="Helicase_C_3"/>
    <property type="match status" value="1"/>
</dbReference>
<dbReference type="GO" id="GO:0000112">
    <property type="term" value="C:nucleotide-excision repair factor 3 complex"/>
    <property type="evidence" value="ECO:0007669"/>
    <property type="project" value="TreeGrafter"/>
</dbReference>
<dbReference type="InterPro" id="IPR006935">
    <property type="entry name" value="Helicase/UvrB_N"/>
</dbReference>
<dbReference type="GO" id="GO:0016787">
    <property type="term" value="F:hydrolase activity"/>
    <property type="evidence" value="ECO:0007669"/>
    <property type="project" value="UniProtKB-KW"/>
</dbReference>
<feature type="domain" description="Helicase ATP-binding" evidence="23">
    <location>
        <begin position="356"/>
        <end position="530"/>
    </location>
</feature>
<dbReference type="AlphaFoldDB" id="A0A177WDJ7"/>
<dbReference type="CDD" id="cd18029">
    <property type="entry name" value="DEXHc_XPB"/>
    <property type="match status" value="1"/>
</dbReference>
<accession>A0A177WDJ7</accession>
<proteinExistence type="inferred from homology"/>
<dbReference type="STRING" id="403673.A0A177WDJ7"/>
<dbReference type="PROSITE" id="PS51194">
    <property type="entry name" value="HELICASE_CTER"/>
    <property type="match status" value="1"/>
</dbReference>
<dbReference type="SMART" id="SM00490">
    <property type="entry name" value="HELICc"/>
    <property type="match status" value="1"/>
</dbReference>
<dbReference type="VEuPathDB" id="FungiDB:BDEG_21829"/>
<evidence type="ECO:0000256" key="22">
    <source>
        <dbReference type="SAM" id="MobiDB-lite"/>
    </source>
</evidence>
<dbReference type="GO" id="GO:0005675">
    <property type="term" value="C:transcription factor TFIIH holo complex"/>
    <property type="evidence" value="ECO:0007669"/>
    <property type="project" value="TreeGrafter"/>
</dbReference>